<proteinExistence type="predicted"/>
<evidence type="ECO:0000256" key="1">
    <source>
        <dbReference type="SAM" id="MobiDB-lite"/>
    </source>
</evidence>
<comment type="caution">
    <text evidence="2">The sequence shown here is derived from an EMBL/GenBank/DDBJ whole genome shotgun (WGS) entry which is preliminary data.</text>
</comment>
<protein>
    <recommendedName>
        <fullName evidence="4">Histone H1</fullName>
    </recommendedName>
</protein>
<dbReference type="Proteomes" id="UP000031408">
    <property type="component" value="Unassembled WGS sequence"/>
</dbReference>
<feature type="region of interest" description="Disordered" evidence="1">
    <location>
        <begin position="57"/>
        <end position="88"/>
    </location>
</feature>
<reference evidence="2 3" key="1">
    <citation type="submission" date="2014-11" db="EMBL/GenBank/DDBJ databases">
        <title>Genome sequence of Flavihumibacter solisilvae 3-3.</title>
        <authorList>
            <person name="Zhou G."/>
            <person name="Li M."/>
            <person name="Wang G."/>
        </authorList>
    </citation>
    <scope>NUCLEOTIDE SEQUENCE [LARGE SCALE GENOMIC DNA]</scope>
    <source>
        <strain evidence="2 3">3-3</strain>
    </source>
</reference>
<gene>
    <name evidence="2" type="ORF">OI18_09065</name>
</gene>
<feature type="compositionally biased region" description="Basic and acidic residues" evidence="1">
    <location>
        <begin position="79"/>
        <end position="88"/>
    </location>
</feature>
<dbReference type="EMBL" id="JSVC01000009">
    <property type="protein sequence ID" value="KIC95021.1"/>
    <property type="molecule type" value="Genomic_DNA"/>
</dbReference>
<evidence type="ECO:0008006" key="4">
    <source>
        <dbReference type="Google" id="ProtNLM"/>
    </source>
</evidence>
<sequence>MAKKQTKKQLQAEVALTLQKTFSEFKDQLSDKKFNRNIRKASKIILTGIKLAKPTNNKIKEKPAARANKRTTAKATPPKVKESIEATE</sequence>
<dbReference type="AlphaFoldDB" id="A0A0C1L6A7"/>
<dbReference type="RefSeq" id="WP_152616770.1">
    <property type="nucleotide sequence ID" value="NZ_JSVC01000009.1"/>
</dbReference>
<name>A0A0C1L6A7_9BACT</name>
<keyword evidence="3" id="KW-1185">Reference proteome</keyword>
<evidence type="ECO:0000313" key="3">
    <source>
        <dbReference type="Proteomes" id="UP000031408"/>
    </source>
</evidence>
<organism evidence="2 3">
    <name type="scientific">Flavihumibacter solisilvae</name>
    <dbReference type="NCBI Taxonomy" id="1349421"/>
    <lineage>
        <taxon>Bacteria</taxon>
        <taxon>Pseudomonadati</taxon>
        <taxon>Bacteroidota</taxon>
        <taxon>Chitinophagia</taxon>
        <taxon>Chitinophagales</taxon>
        <taxon>Chitinophagaceae</taxon>
        <taxon>Flavihumibacter</taxon>
    </lineage>
</organism>
<evidence type="ECO:0000313" key="2">
    <source>
        <dbReference type="EMBL" id="KIC95021.1"/>
    </source>
</evidence>
<accession>A0A0C1L6A7</accession>